<comment type="similarity">
    <text evidence="1">Belongs to the class-II aminoacyl-tRNA synthetase family.</text>
</comment>
<dbReference type="OrthoDB" id="1931232at2759"/>
<dbReference type="Pfam" id="PF00152">
    <property type="entry name" value="tRNA-synt_2"/>
    <property type="match status" value="1"/>
</dbReference>
<accession>A0A5M3MZN4</accession>
<dbReference type="InterPro" id="IPR012340">
    <property type="entry name" value="NA-bd_OB-fold"/>
</dbReference>
<sequence>MLFRRFASTSRVLPPTIRQLLSPSQVSSKDALVEVNGWVKSVRRQKNVVFAVVSDGTCASGMQAVLKTDLAPKSLTNGASVRLCGRLVESRGRGQARELQVEEVNVTGDSDPDAYPIQKQSLSTEYLRDHVHLRSRTDTNAAMLRVRNSLLHSIHNFFEGEDFCYVHTPILTSSDCEGAGETFRVQPTASIPANGPDIFAPVSNITTPAPSSSTENPENKEFFGKPTYLTVSSQLYLEAIASSLSRVYTLSPAFRAERSQTSRHLAEFWMLEAEWAFIHSVDDLCSLVENSVKATLRSFLEQEDDISALWGNNDAAEKDRRLSVLRQARDASSWPRMTYTKAIEILQKQHEASPFEFEPIWGNGLQSEHEQWLAASLGGPVFVTDYPKAIKPFYMRLNSDKIPVGEEGHSRETVACFDLLIPEVGELVGGSVREERLDFLLEALCAHGLASRGPNGIDVKDEYKWYVDLRRYGSAPHGGFGLGFERLVSWVTGIENVRECIAMPRWAGRMVV</sequence>
<dbReference type="CDD" id="cd04318">
    <property type="entry name" value="EcAsnRS_like_N"/>
    <property type="match status" value="1"/>
</dbReference>
<dbReference type="AlphaFoldDB" id="A0A5M3MZN4"/>
<evidence type="ECO:0000256" key="5">
    <source>
        <dbReference type="ARBA" id="ARBA00022840"/>
    </source>
</evidence>
<evidence type="ECO:0000256" key="8">
    <source>
        <dbReference type="ARBA" id="ARBA00029886"/>
    </source>
</evidence>
<keyword evidence="4" id="KW-0547">Nucleotide-binding</keyword>
<dbReference type="InterPro" id="IPR004364">
    <property type="entry name" value="Aa-tRNA-synt_II"/>
</dbReference>
<dbReference type="GO" id="GO:0003676">
    <property type="term" value="F:nucleic acid binding"/>
    <property type="evidence" value="ECO:0007669"/>
    <property type="project" value="InterPro"/>
</dbReference>
<protein>
    <recommendedName>
        <fullName evidence="9">Asparagine--tRNA ligase, mitochondrial</fullName>
        <ecNumber evidence="2">6.1.1.22</ecNumber>
    </recommendedName>
    <alternativeName>
        <fullName evidence="8">Asparaginyl-tRNA synthetase</fullName>
    </alternativeName>
</protein>
<dbReference type="InterPro" id="IPR045864">
    <property type="entry name" value="aa-tRNA-synth_II/BPL/LPL"/>
</dbReference>
<evidence type="ECO:0000259" key="10">
    <source>
        <dbReference type="PROSITE" id="PS50862"/>
    </source>
</evidence>
<keyword evidence="12" id="KW-1185">Reference proteome</keyword>
<dbReference type="GeneID" id="19211251"/>
<reference evidence="12" key="1">
    <citation type="journal article" date="2012" name="Science">
        <title>The Paleozoic origin of enzymatic lignin decomposition reconstructed from 31 fungal genomes.</title>
        <authorList>
            <person name="Floudas D."/>
            <person name="Binder M."/>
            <person name="Riley R."/>
            <person name="Barry K."/>
            <person name="Blanchette R.A."/>
            <person name="Henrissat B."/>
            <person name="Martinez A.T."/>
            <person name="Otillar R."/>
            <person name="Spatafora J.W."/>
            <person name="Yadav J.S."/>
            <person name="Aerts A."/>
            <person name="Benoit I."/>
            <person name="Boyd A."/>
            <person name="Carlson A."/>
            <person name="Copeland A."/>
            <person name="Coutinho P.M."/>
            <person name="de Vries R.P."/>
            <person name="Ferreira P."/>
            <person name="Findley K."/>
            <person name="Foster B."/>
            <person name="Gaskell J."/>
            <person name="Glotzer D."/>
            <person name="Gorecki P."/>
            <person name="Heitman J."/>
            <person name="Hesse C."/>
            <person name="Hori C."/>
            <person name="Igarashi K."/>
            <person name="Jurgens J.A."/>
            <person name="Kallen N."/>
            <person name="Kersten P."/>
            <person name="Kohler A."/>
            <person name="Kuees U."/>
            <person name="Kumar T.K.A."/>
            <person name="Kuo A."/>
            <person name="LaButti K."/>
            <person name="Larrondo L.F."/>
            <person name="Lindquist E."/>
            <person name="Ling A."/>
            <person name="Lombard V."/>
            <person name="Lucas S."/>
            <person name="Lundell T."/>
            <person name="Martin R."/>
            <person name="McLaughlin D.J."/>
            <person name="Morgenstern I."/>
            <person name="Morin E."/>
            <person name="Murat C."/>
            <person name="Nagy L.G."/>
            <person name="Nolan M."/>
            <person name="Ohm R.A."/>
            <person name="Patyshakuliyeva A."/>
            <person name="Rokas A."/>
            <person name="Ruiz-Duenas F.J."/>
            <person name="Sabat G."/>
            <person name="Salamov A."/>
            <person name="Samejima M."/>
            <person name="Schmutz J."/>
            <person name="Slot J.C."/>
            <person name="St John F."/>
            <person name="Stenlid J."/>
            <person name="Sun H."/>
            <person name="Sun S."/>
            <person name="Syed K."/>
            <person name="Tsang A."/>
            <person name="Wiebenga A."/>
            <person name="Young D."/>
            <person name="Pisabarro A."/>
            <person name="Eastwood D.C."/>
            <person name="Martin F."/>
            <person name="Cullen D."/>
            <person name="Grigoriev I.V."/>
            <person name="Hibbett D.S."/>
        </authorList>
    </citation>
    <scope>NUCLEOTIDE SEQUENCE [LARGE SCALE GENOMIC DNA]</scope>
    <source>
        <strain evidence="12">RWD-64-598 SS2</strain>
    </source>
</reference>
<dbReference type="InterPro" id="IPR006195">
    <property type="entry name" value="aa-tRNA-synth_II"/>
</dbReference>
<dbReference type="KEGG" id="cput:CONPUDRAFT_88416"/>
<evidence type="ECO:0000313" key="12">
    <source>
        <dbReference type="Proteomes" id="UP000053558"/>
    </source>
</evidence>
<evidence type="ECO:0000256" key="1">
    <source>
        <dbReference type="ARBA" id="ARBA00008226"/>
    </source>
</evidence>
<dbReference type="InterPro" id="IPR004522">
    <property type="entry name" value="Asn-tRNA-ligase"/>
</dbReference>
<organism evidence="11 12">
    <name type="scientific">Coniophora puteana (strain RWD-64-598)</name>
    <name type="common">Brown rot fungus</name>
    <dbReference type="NCBI Taxonomy" id="741705"/>
    <lineage>
        <taxon>Eukaryota</taxon>
        <taxon>Fungi</taxon>
        <taxon>Dikarya</taxon>
        <taxon>Basidiomycota</taxon>
        <taxon>Agaricomycotina</taxon>
        <taxon>Agaricomycetes</taxon>
        <taxon>Agaricomycetidae</taxon>
        <taxon>Boletales</taxon>
        <taxon>Coniophorineae</taxon>
        <taxon>Coniophoraceae</taxon>
        <taxon>Coniophora</taxon>
    </lineage>
</organism>
<keyword evidence="6" id="KW-0648">Protein biosynthesis</keyword>
<dbReference type="SUPFAM" id="SSF55681">
    <property type="entry name" value="Class II aaRS and biotin synthetases"/>
    <property type="match status" value="1"/>
</dbReference>
<dbReference type="NCBIfam" id="NF003037">
    <property type="entry name" value="PRK03932.1"/>
    <property type="match status" value="1"/>
</dbReference>
<keyword evidence="3" id="KW-0436">Ligase</keyword>
<dbReference type="EC" id="6.1.1.22" evidence="2"/>
<evidence type="ECO:0000256" key="2">
    <source>
        <dbReference type="ARBA" id="ARBA00012816"/>
    </source>
</evidence>
<dbReference type="InterPro" id="IPR004365">
    <property type="entry name" value="NA-bd_OB_tRNA"/>
</dbReference>
<dbReference type="PANTHER" id="PTHR22594:SF34">
    <property type="entry name" value="ASPARAGINE--TRNA LIGASE, MITOCHONDRIAL-RELATED"/>
    <property type="match status" value="1"/>
</dbReference>
<dbReference type="NCBIfam" id="TIGR00457">
    <property type="entry name" value="asnS"/>
    <property type="match status" value="1"/>
</dbReference>
<evidence type="ECO:0000256" key="3">
    <source>
        <dbReference type="ARBA" id="ARBA00022598"/>
    </source>
</evidence>
<proteinExistence type="inferred from homology"/>
<comment type="caution">
    <text evidence="11">The sequence shown here is derived from an EMBL/GenBank/DDBJ whole genome shotgun (WGS) entry which is preliminary data.</text>
</comment>
<dbReference type="FunFam" id="3.30.930.10:FF:000016">
    <property type="entry name" value="Asparagine--tRNA ligase"/>
    <property type="match status" value="1"/>
</dbReference>
<dbReference type="EMBL" id="JH711575">
    <property type="protein sequence ID" value="EIW84091.1"/>
    <property type="molecule type" value="Genomic_DNA"/>
</dbReference>
<evidence type="ECO:0000256" key="6">
    <source>
        <dbReference type="ARBA" id="ARBA00022917"/>
    </source>
</evidence>
<feature type="domain" description="Aminoacyl-transfer RNA synthetases class-II family profile" evidence="10">
    <location>
        <begin position="144"/>
        <end position="504"/>
    </location>
</feature>
<dbReference type="CDD" id="cd00776">
    <property type="entry name" value="AsxRS_core"/>
    <property type="match status" value="1"/>
</dbReference>
<dbReference type="GO" id="GO:0006421">
    <property type="term" value="P:asparaginyl-tRNA aminoacylation"/>
    <property type="evidence" value="ECO:0007669"/>
    <property type="project" value="InterPro"/>
</dbReference>
<dbReference type="Pfam" id="PF01336">
    <property type="entry name" value="tRNA_anti-codon"/>
    <property type="match status" value="1"/>
</dbReference>
<evidence type="ECO:0000256" key="9">
    <source>
        <dbReference type="ARBA" id="ARBA00068798"/>
    </source>
</evidence>
<gene>
    <name evidence="11" type="ORF">CONPUDRAFT_88416</name>
</gene>
<name>A0A5M3MZN4_CONPW</name>
<dbReference type="Gene3D" id="2.40.50.140">
    <property type="entry name" value="Nucleic acid-binding proteins"/>
    <property type="match status" value="1"/>
</dbReference>
<dbReference type="PRINTS" id="PR01042">
    <property type="entry name" value="TRNASYNTHASP"/>
</dbReference>
<evidence type="ECO:0000313" key="11">
    <source>
        <dbReference type="EMBL" id="EIW84091.1"/>
    </source>
</evidence>
<dbReference type="Gene3D" id="3.30.930.10">
    <property type="entry name" value="Bira Bifunctional Protein, Domain 2"/>
    <property type="match status" value="1"/>
</dbReference>
<dbReference type="RefSeq" id="XP_007765898.1">
    <property type="nucleotide sequence ID" value="XM_007767708.1"/>
</dbReference>
<evidence type="ECO:0000256" key="4">
    <source>
        <dbReference type="ARBA" id="ARBA00022741"/>
    </source>
</evidence>
<dbReference type="OMA" id="PEMAFYD"/>
<evidence type="ECO:0000256" key="7">
    <source>
        <dbReference type="ARBA" id="ARBA00023146"/>
    </source>
</evidence>
<dbReference type="GO" id="GO:0005739">
    <property type="term" value="C:mitochondrion"/>
    <property type="evidence" value="ECO:0007669"/>
    <property type="project" value="TreeGrafter"/>
</dbReference>
<dbReference type="PROSITE" id="PS50862">
    <property type="entry name" value="AA_TRNA_LIGASE_II"/>
    <property type="match status" value="1"/>
</dbReference>
<dbReference type="GO" id="GO:0004816">
    <property type="term" value="F:asparagine-tRNA ligase activity"/>
    <property type="evidence" value="ECO:0007669"/>
    <property type="project" value="UniProtKB-EC"/>
</dbReference>
<dbReference type="SUPFAM" id="SSF50249">
    <property type="entry name" value="Nucleic acid-binding proteins"/>
    <property type="match status" value="1"/>
</dbReference>
<dbReference type="InterPro" id="IPR002312">
    <property type="entry name" value="Asp/Asn-tRNA-synth_IIb"/>
</dbReference>
<dbReference type="Proteomes" id="UP000053558">
    <property type="component" value="Unassembled WGS sequence"/>
</dbReference>
<keyword evidence="5" id="KW-0067">ATP-binding</keyword>
<dbReference type="PANTHER" id="PTHR22594">
    <property type="entry name" value="ASPARTYL/LYSYL-TRNA SYNTHETASE"/>
    <property type="match status" value="1"/>
</dbReference>
<dbReference type="GO" id="GO:0005524">
    <property type="term" value="F:ATP binding"/>
    <property type="evidence" value="ECO:0007669"/>
    <property type="project" value="UniProtKB-KW"/>
</dbReference>
<keyword evidence="7 11" id="KW-0030">Aminoacyl-tRNA synthetase</keyword>